<dbReference type="PIRSF" id="PIRSF020431">
    <property type="entry name" value="UCP020431_NapD"/>
    <property type="match status" value="1"/>
</dbReference>
<evidence type="ECO:0000313" key="2">
    <source>
        <dbReference type="EMBL" id="TLD97523.1"/>
    </source>
</evidence>
<dbReference type="RefSeq" id="WP_034356359.1">
    <property type="nucleotide sequence ID" value="NZ_JRPR02000001.1"/>
</dbReference>
<comment type="subcellular location">
    <subcellularLocation>
        <location evidence="1">Cytoplasm</location>
    </subcellularLocation>
</comment>
<protein>
    <recommendedName>
        <fullName evidence="1">Chaperone NapD</fullName>
    </recommendedName>
    <alternativeName>
        <fullName evidence="1">NapA signal peptide-binding chaperone NapD</fullName>
    </alternativeName>
</protein>
<comment type="similarity">
    <text evidence="1">Belongs to the NapD family.</text>
</comment>
<sequence>MNISSIVVKTTQAAFDDVERAIMGLQGCEIYLKDRESSHIIVVIEAANAGEEMALNKYLETLEGVMSANMHYTYQENELNAQLRAMQDGGYEFLNDDSIPAEHIAYSGSIAHIMAESLKHKH</sequence>
<evidence type="ECO:0000313" key="3">
    <source>
        <dbReference type="Proteomes" id="UP000029733"/>
    </source>
</evidence>
<comment type="caution">
    <text evidence="2">The sequence shown here is derived from an EMBL/GenBank/DDBJ whole genome shotgun (WGS) entry which is preliminary data.</text>
</comment>
<reference evidence="2 3" key="1">
    <citation type="journal article" date="2014" name="Genome Announc.">
        <title>Draft genome sequences of eight enterohepatic helicobacter species isolated from both laboratory and wild rodents.</title>
        <authorList>
            <person name="Sheh A."/>
            <person name="Shen Z."/>
            <person name="Fox J.G."/>
        </authorList>
    </citation>
    <scope>NUCLEOTIDE SEQUENCE [LARGE SCALE GENOMIC DNA]</scope>
    <source>
        <strain evidence="2 3">MIT 09-6949</strain>
    </source>
</reference>
<dbReference type="Pfam" id="PF03927">
    <property type="entry name" value="NapD"/>
    <property type="match status" value="1"/>
</dbReference>
<dbReference type="GO" id="GO:0005737">
    <property type="term" value="C:cytoplasm"/>
    <property type="evidence" value="ECO:0007669"/>
    <property type="project" value="UniProtKB-SubCell"/>
</dbReference>
<keyword evidence="1" id="KW-0963">Cytoplasm</keyword>
<gene>
    <name evidence="1" type="primary">napD</name>
    <name evidence="2" type="ORF">LS71_001900</name>
</gene>
<dbReference type="InterPro" id="IPR005623">
    <property type="entry name" value="Chaperone_NapD_NO3_reduct"/>
</dbReference>
<organism evidence="2 3">
    <name type="scientific">Helicobacter jaachi</name>
    <dbReference type="NCBI Taxonomy" id="1677920"/>
    <lineage>
        <taxon>Bacteria</taxon>
        <taxon>Pseudomonadati</taxon>
        <taxon>Campylobacterota</taxon>
        <taxon>Epsilonproteobacteria</taxon>
        <taxon>Campylobacterales</taxon>
        <taxon>Helicobacteraceae</taxon>
        <taxon>Helicobacter</taxon>
    </lineage>
</organism>
<keyword evidence="1" id="KW-0143">Chaperone</keyword>
<dbReference type="HAMAP" id="MF_02200">
    <property type="entry name" value="NapD"/>
    <property type="match status" value="1"/>
</dbReference>
<dbReference type="Gene3D" id="3.30.70.920">
    <property type="match status" value="1"/>
</dbReference>
<comment type="subunit">
    <text evidence="1">Interacts with the cytoplasmic NapA precursor.</text>
</comment>
<proteinExistence type="inferred from homology"/>
<accession>A0A4U8TCI2</accession>
<keyword evidence="3" id="KW-1185">Reference proteome</keyword>
<dbReference type="OrthoDB" id="1120071at2"/>
<dbReference type="EMBL" id="JRPR02000001">
    <property type="protein sequence ID" value="TLD97523.1"/>
    <property type="molecule type" value="Genomic_DNA"/>
</dbReference>
<evidence type="ECO:0000256" key="1">
    <source>
        <dbReference type="HAMAP-Rule" id="MF_02200"/>
    </source>
</evidence>
<dbReference type="Proteomes" id="UP000029733">
    <property type="component" value="Unassembled WGS sequence"/>
</dbReference>
<comment type="function">
    <text evidence="1">Chaperone for NapA, the catalytic subunit of the periplasmic nitrate reductase. It binds directly and specifically to the twin-arginine signal peptide of NapA, preventing premature interaction with the Tat translocase and premature export.</text>
</comment>
<dbReference type="STRING" id="1677920.LS71_08155"/>
<dbReference type="AlphaFoldDB" id="A0A4U8TCI2"/>
<dbReference type="GO" id="GO:0051224">
    <property type="term" value="P:negative regulation of protein transport"/>
    <property type="evidence" value="ECO:0007669"/>
    <property type="project" value="UniProtKB-UniRule"/>
</dbReference>
<name>A0A4U8TCI2_9HELI</name>
<dbReference type="GO" id="GO:0005048">
    <property type="term" value="F:signal sequence binding"/>
    <property type="evidence" value="ECO:0007669"/>
    <property type="project" value="UniProtKB-UniRule"/>
</dbReference>